<organism evidence="1 2">
    <name type="scientific">Tetracentron sinense</name>
    <name type="common">Spur-leaf</name>
    <dbReference type="NCBI Taxonomy" id="13715"/>
    <lineage>
        <taxon>Eukaryota</taxon>
        <taxon>Viridiplantae</taxon>
        <taxon>Streptophyta</taxon>
        <taxon>Embryophyta</taxon>
        <taxon>Tracheophyta</taxon>
        <taxon>Spermatophyta</taxon>
        <taxon>Magnoliopsida</taxon>
        <taxon>Trochodendrales</taxon>
        <taxon>Trochodendraceae</taxon>
        <taxon>Tetracentron</taxon>
    </lineage>
</organism>
<gene>
    <name evidence="1" type="ORF">HHK36_017878</name>
</gene>
<reference evidence="1 2" key="1">
    <citation type="submission" date="2020-04" db="EMBL/GenBank/DDBJ databases">
        <title>Plant Genome Project.</title>
        <authorList>
            <person name="Zhang R.-G."/>
        </authorList>
    </citation>
    <scope>NUCLEOTIDE SEQUENCE [LARGE SCALE GENOMIC DNA]</scope>
    <source>
        <strain evidence="1">YNK0</strain>
        <tissue evidence="1">Leaf</tissue>
    </source>
</reference>
<keyword evidence="2" id="KW-1185">Reference proteome</keyword>
<name>A0A834Z197_TETSI</name>
<protein>
    <submittedName>
        <fullName evidence="1">Uncharacterized protein</fullName>
    </submittedName>
</protein>
<comment type="caution">
    <text evidence="1">The sequence shown here is derived from an EMBL/GenBank/DDBJ whole genome shotgun (WGS) entry which is preliminary data.</text>
</comment>
<dbReference type="AlphaFoldDB" id="A0A834Z197"/>
<evidence type="ECO:0000313" key="1">
    <source>
        <dbReference type="EMBL" id="KAF8396263.1"/>
    </source>
</evidence>
<dbReference type="OrthoDB" id="1731392at2759"/>
<proteinExistence type="predicted"/>
<dbReference type="Proteomes" id="UP000655225">
    <property type="component" value="Unassembled WGS sequence"/>
</dbReference>
<sequence>MASATPISQSQPLLNQNPIKTRRVRTTFISVSLKNSNFQSGVLRRKCFLQRSSHGTVDMPFNTVVVSATTAEKPKKRYPGEAKGFVEEMRFVAMKLHTKRIKRKKGRRNLRDNLWRNGSRRLKGYSKYAWMANSVMDSIKLLEALASRRTAEFGYSCGGA</sequence>
<evidence type="ECO:0000313" key="2">
    <source>
        <dbReference type="Proteomes" id="UP000655225"/>
    </source>
</evidence>
<dbReference type="EMBL" id="JABCRI010000012">
    <property type="protein sequence ID" value="KAF8396263.1"/>
    <property type="molecule type" value="Genomic_DNA"/>
</dbReference>
<accession>A0A834Z197</accession>